<feature type="transmembrane region" description="Helical" evidence="1">
    <location>
        <begin position="137"/>
        <end position="166"/>
    </location>
</feature>
<keyword evidence="3" id="KW-1185">Reference proteome</keyword>
<evidence type="ECO:0000313" key="2">
    <source>
        <dbReference type="EMBL" id="MFL0249364.1"/>
    </source>
</evidence>
<dbReference type="RefSeq" id="WP_406786034.1">
    <property type="nucleotide sequence ID" value="NZ_JBJIAA010000002.1"/>
</dbReference>
<keyword evidence="1" id="KW-1133">Transmembrane helix</keyword>
<feature type="transmembrane region" description="Helical" evidence="1">
    <location>
        <begin position="109"/>
        <end position="131"/>
    </location>
</feature>
<evidence type="ECO:0000256" key="1">
    <source>
        <dbReference type="SAM" id="Phobius"/>
    </source>
</evidence>
<gene>
    <name evidence="2" type="ORF">ACJDT4_02940</name>
</gene>
<name>A0ABW8TA45_9CLOT</name>
<accession>A0ABW8TA45</accession>
<feature type="transmembrane region" description="Helical" evidence="1">
    <location>
        <begin position="42"/>
        <end position="66"/>
    </location>
</feature>
<evidence type="ECO:0000313" key="3">
    <source>
        <dbReference type="Proteomes" id="UP001623592"/>
    </source>
</evidence>
<dbReference type="Gene3D" id="1.10.1760.20">
    <property type="match status" value="1"/>
</dbReference>
<feature type="transmembrane region" description="Helical" evidence="1">
    <location>
        <begin position="78"/>
        <end position="97"/>
    </location>
</feature>
<proteinExistence type="predicted"/>
<reference evidence="2 3" key="1">
    <citation type="submission" date="2024-11" db="EMBL/GenBank/DDBJ databases">
        <authorList>
            <person name="Heng Y.C."/>
            <person name="Lim A.C.H."/>
            <person name="Lee J.K.Y."/>
            <person name="Kittelmann S."/>
        </authorList>
    </citation>
    <scope>NUCLEOTIDE SEQUENCE [LARGE SCALE GENOMIC DNA]</scope>
    <source>
        <strain evidence="2 3">WILCCON 0114</strain>
    </source>
</reference>
<keyword evidence="1" id="KW-0812">Transmembrane</keyword>
<protein>
    <submittedName>
        <fullName evidence="2">ECF transporter S component</fullName>
    </submittedName>
</protein>
<feature type="transmembrane region" description="Helical" evidence="1">
    <location>
        <begin position="12"/>
        <end position="30"/>
    </location>
</feature>
<dbReference type="EMBL" id="JBJIAA010000002">
    <property type="protein sequence ID" value="MFL0249364.1"/>
    <property type="molecule type" value="Genomic_DNA"/>
</dbReference>
<sequence>MKQKLNLQQLVRAALLIAIGIILPQVFHSVKDAGSILLPMHIPVLIGGFILNPYYALCVGIITPILSLLFTGMPNFPYIYVMMLELASYALFISLLYNKVKLGLYPSLIGGMIVGRIMSIIGNYFILHILMSAPFNISVVAAGLFIKGIPGIVIQIVLIPLIVYALKRNLNIMVNTNGK</sequence>
<dbReference type="Proteomes" id="UP001623592">
    <property type="component" value="Unassembled WGS sequence"/>
</dbReference>
<organism evidence="2 3">
    <name type="scientific">Clostridium neuense</name>
    <dbReference type="NCBI Taxonomy" id="1728934"/>
    <lineage>
        <taxon>Bacteria</taxon>
        <taxon>Bacillati</taxon>
        <taxon>Bacillota</taxon>
        <taxon>Clostridia</taxon>
        <taxon>Eubacteriales</taxon>
        <taxon>Clostridiaceae</taxon>
        <taxon>Clostridium</taxon>
    </lineage>
</organism>
<dbReference type="Pfam" id="PF12822">
    <property type="entry name" value="ECF_trnsprt"/>
    <property type="match status" value="1"/>
</dbReference>
<dbReference type="InterPro" id="IPR024529">
    <property type="entry name" value="ECF_trnsprt_substrate-spec"/>
</dbReference>
<comment type="caution">
    <text evidence="2">The sequence shown here is derived from an EMBL/GenBank/DDBJ whole genome shotgun (WGS) entry which is preliminary data.</text>
</comment>
<keyword evidence="1" id="KW-0472">Membrane</keyword>